<protein>
    <submittedName>
        <fullName evidence="2">Uncharacterized protein</fullName>
    </submittedName>
</protein>
<feature type="compositionally biased region" description="Polar residues" evidence="1">
    <location>
        <begin position="84"/>
        <end position="94"/>
    </location>
</feature>
<evidence type="ECO:0000256" key="1">
    <source>
        <dbReference type="SAM" id="MobiDB-lite"/>
    </source>
</evidence>
<feature type="compositionally biased region" description="Acidic residues" evidence="1">
    <location>
        <begin position="95"/>
        <end position="107"/>
    </location>
</feature>
<feature type="region of interest" description="Disordered" evidence="1">
    <location>
        <begin position="1"/>
        <end position="113"/>
    </location>
</feature>
<gene>
    <name evidence="2" type="ORF">K452DRAFT_311693</name>
</gene>
<sequence length="113" mass="12701">MERNDPHALALQYQGDPTPSSSPACCLHSPTSSLPTLPTYLGSAPRRRQTATAPTSNQASKPKINRDRDRRTENDEKERRPTNYRISEPNNCTNNDDDDGGDDDDDDKTWNKQ</sequence>
<dbReference type="GeneID" id="54300946"/>
<dbReference type="EMBL" id="ML995497">
    <property type="protein sequence ID" value="KAF2138340.1"/>
    <property type="molecule type" value="Genomic_DNA"/>
</dbReference>
<evidence type="ECO:0000313" key="3">
    <source>
        <dbReference type="Proteomes" id="UP000799438"/>
    </source>
</evidence>
<dbReference type="Proteomes" id="UP000799438">
    <property type="component" value="Unassembled WGS sequence"/>
</dbReference>
<reference evidence="2" key="1">
    <citation type="journal article" date="2020" name="Stud. Mycol.">
        <title>101 Dothideomycetes genomes: a test case for predicting lifestyles and emergence of pathogens.</title>
        <authorList>
            <person name="Haridas S."/>
            <person name="Albert R."/>
            <person name="Binder M."/>
            <person name="Bloem J."/>
            <person name="Labutti K."/>
            <person name="Salamov A."/>
            <person name="Andreopoulos B."/>
            <person name="Baker S."/>
            <person name="Barry K."/>
            <person name="Bills G."/>
            <person name="Bluhm B."/>
            <person name="Cannon C."/>
            <person name="Castanera R."/>
            <person name="Culley D."/>
            <person name="Daum C."/>
            <person name="Ezra D."/>
            <person name="Gonzalez J."/>
            <person name="Henrissat B."/>
            <person name="Kuo A."/>
            <person name="Liang C."/>
            <person name="Lipzen A."/>
            <person name="Lutzoni F."/>
            <person name="Magnuson J."/>
            <person name="Mondo S."/>
            <person name="Nolan M."/>
            <person name="Ohm R."/>
            <person name="Pangilinan J."/>
            <person name="Park H.-J."/>
            <person name="Ramirez L."/>
            <person name="Alfaro M."/>
            <person name="Sun H."/>
            <person name="Tritt A."/>
            <person name="Yoshinaga Y."/>
            <person name="Zwiers L.-H."/>
            <person name="Turgeon B."/>
            <person name="Goodwin S."/>
            <person name="Spatafora J."/>
            <person name="Crous P."/>
            <person name="Grigoriev I."/>
        </authorList>
    </citation>
    <scope>NUCLEOTIDE SEQUENCE</scope>
    <source>
        <strain evidence="2">CBS 121167</strain>
    </source>
</reference>
<dbReference type="AlphaFoldDB" id="A0A6A6B2R7"/>
<accession>A0A6A6B2R7</accession>
<keyword evidence="3" id="KW-1185">Reference proteome</keyword>
<feature type="compositionally biased region" description="Polar residues" evidence="1">
    <location>
        <begin position="15"/>
        <end position="36"/>
    </location>
</feature>
<name>A0A6A6B2R7_9PEZI</name>
<feature type="compositionally biased region" description="Polar residues" evidence="1">
    <location>
        <begin position="50"/>
        <end position="60"/>
    </location>
</feature>
<evidence type="ECO:0000313" key="2">
    <source>
        <dbReference type="EMBL" id="KAF2138340.1"/>
    </source>
</evidence>
<feature type="compositionally biased region" description="Basic and acidic residues" evidence="1">
    <location>
        <begin position="64"/>
        <end position="81"/>
    </location>
</feature>
<organism evidence="2 3">
    <name type="scientific">Aplosporella prunicola CBS 121167</name>
    <dbReference type="NCBI Taxonomy" id="1176127"/>
    <lineage>
        <taxon>Eukaryota</taxon>
        <taxon>Fungi</taxon>
        <taxon>Dikarya</taxon>
        <taxon>Ascomycota</taxon>
        <taxon>Pezizomycotina</taxon>
        <taxon>Dothideomycetes</taxon>
        <taxon>Dothideomycetes incertae sedis</taxon>
        <taxon>Botryosphaeriales</taxon>
        <taxon>Aplosporellaceae</taxon>
        <taxon>Aplosporella</taxon>
    </lineage>
</organism>
<proteinExistence type="predicted"/>
<dbReference type="RefSeq" id="XP_033394053.1">
    <property type="nucleotide sequence ID" value="XM_033543449.1"/>
</dbReference>